<dbReference type="Proteomes" id="UP000290408">
    <property type="component" value="Chromosome"/>
</dbReference>
<dbReference type="STRING" id="1216970.GCA_001570985_02653"/>
<dbReference type="InterPro" id="IPR016181">
    <property type="entry name" value="Acyl_CoA_acyltransferase"/>
</dbReference>
<dbReference type="AlphaFoldDB" id="A0A4P6MZT8"/>
<dbReference type="EMBL" id="CP036164">
    <property type="protein sequence ID" value="QBF47715.1"/>
    <property type="molecule type" value="Genomic_DNA"/>
</dbReference>
<organism evidence="2 3">
    <name type="scientific">Janibacter limosus</name>
    <dbReference type="NCBI Taxonomy" id="53458"/>
    <lineage>
        <taxon>Bacteria</taxon>
        <taxon>Bacillati</taxon>
        <taxon>Actinomycetota</taxon>
        <taxon>Actinomycetes</taxon>
        <taxon>Micrococcales</taxon>
        <taxon>Intrasporangiaceae</taxon>
        <taxon>Janibacter</taxon>
    </lineage>
</organism>
<dbReference type="OrthoDB" id="3533156at2"/>
<evidence type="ECO:0000313" key="3">
    <source>
        <dbReference type="Proteomes" id="UP000290408"/>
    </source>
</evidence>
<evidence type="ECO:0000313" key="2">
    <source>
        <dbReference type="EMBL" id="QBF47715.1"/>
    </source>
</evidence>
<dbReference type="InterPro" id="IPR000182">
    <property type="entry name" value="GNAT_dom"/>
</dbReference>
<dbReference type="PANTHER" id="PTHR43792:SF1">
    <property type="entry name" value="N-ACETYLTRANSFERASE DOMAIN-CONTAINING PROTEIN"/>
    <property type="match status" value="1"/>
</dbReference>
<accession>A0A4P6MZT8</accession>
<dbReference type="SUPFAM" id="SSF55729">
    <property type="entry name" value="Acyl-CoA N-acyltransferases (Nat)"/>
    <property type="match status" value="1"/>
</dbReference>
<evidence type="ECO:0000259" key="1">
    <source>
        <dbReference type="PROSITE" id="PS51186"/>
    </source>
</evidence>
<keyword evidence="3" id="KW-1185">Reference proteome</keyword>
<dbReference type="RefSeq" id="WP_130630892.1">
    <property type="nucleotide sequence ID" value="NZ_CP036164.1"/>
</dbReference>
<dbReference type="Pfam" id="PF13302">
    <property type="entry name" value="Acetyltransf_3"/>
    <property type="match status" value="1"/>
</dbReference>
<dbReference type="Gene3D" id="3.40.630.30">
    <property type="match status" value="1"/>
</dbReference>
<dbReference type="PROSITE" id="PS51186">
    <property type="entry name" value="GNAT"/>
    <property type="match status" value="1"/>
</dbReference>
<reference evidence="2 3" key="1">
    <citation type="submission" date="2019-02" db="EMBL/GenBank/DDBJ databases">
        <title>Genomic data mining of an Antarctic deep-sea actinobacterium, Janibacterlimosus P3-3-X1.</title>
        <authorList>
            <person name="Liao L."/>
            <person name="Chen B."/>
        </authorList>
    </citation>
    <scope>NUCLEOTIDE SEQUENCE [LARGE SCALE GENOMIC DNA]</scope>
    <source>
        <strain evidence="2 3">P3-3-X1</strain>
    </source>
</reference>
<feature type="domain" description="N-acetyltransferase" evidence="1">
    <location>
        <begin position="12"/>
        <end position="172"/>
    </location>
</feature>
<gene>
    <name evidence="2" type="ORF">EXU32_16585</name>
</gene>
<proteinExistence type="predicted"/>
<sequence>MSDLQHVRTERLRLDIPTIDDLSDLHAIYSDPRTWAHSPEDLQTDERTTFVMLAGWMDGWESDGLGPWIVRSLEDGAFLGNAGCWLRPGGWWNLGYGIAPDARCAGVGTEASRPALAAAREIAPESPVIAWLLEHNIASERVATKLGMTRQYRAPDEGNPNPDAVRLIYADRDLTAEELAARLGW</sequence>
<keyword evidence="2" id="KW-0808">Transferase</keyword>
<dbReference type="KEGG" id="jli:EXU32_16585"/>
<dbReference type="PANTHER" id="PTHR43792">
    <property type="entry name" value="GNAT FAMILY, PUTATIVE (AFU_ORTHOLOGUE AFUA_3G00765)-RELATED-RELATED"/>
    <property type="match status" value="1"/>
</dbReference>
<dbReference type="InterPro" id="IPR051531">
    <property type="entry name" value="N-acetyltransferase"/>
</dbReference>
<dbReference type="GO" id="GO:0016747">
    <property type="term" value="F:acyltransferase activity, transferring groups other than amino-acyl groups"/>
    <property type="evidence" value="ECO:0007669"/>
    <property type="project" value="InterPro"/>
</dbReference>
<protein>
    <submittedName>
        <fullName evidence="2">N-acetyltransferase</fullName>
    </submittedName>
</protein>
<name>A0A4P6MZT8_9MICO</name>